<dbReference type="PANTHER" id="PTHR34135:SF2">
    <property type="entry name" value="LYSOZYME"/>
    <property type="match status" value="1"/>
</dbReference>
<evidence type="ECO:0000313" key="5">
    <source>
        <dbReference type="EMBL" id="RGT57673.1"/>
    </source>
</evidence>
<keyword evidence="4" id="KW-1133">Transmembrane helix</keyword>
<sequence>MRYYRRKKRVKRTWAIAAAVVICFILMTIRNIYMQAYRARQFLQEEQLVETDPNMHTYNWNNLTWRNGLPAYEDDTYTSVIGIDVSSHQKSIDWAAVKNSGVKFAMIQVGYRGYETGALMDDAYFEENIQGAIENGIDVGVYFFSQAVSAEEARAEADFVLERVKKYKLQLPIVFDLEEVSNAKDRVESTTSEERTQAAVTFMNHIKNAGYQAMVYSSSQLFGTVFEINYLHDYDFWVADYSSAPNFSYHFSIWQYTDAGTVDGISTNVDMNIMFIKK</sequence>
<keyword evidence="4" id="KW-0812">Transmembrane</keyword>
<dbReference type="GO" id="GO:0003796">
    <property type="term" value="F:lysozyme activity"/>
    <property type="evidence" value="ECO:0007669"/>
    <property type="project" value="InterPro"/>
</dbReference>
<keyword evidence="2" id="KW-0378">Hydrolase</keyword>
<keyword evidence="4" id="KW-0472">Membrane</keyword>
<dbReference type="Proteomes" id="UP000284731">
    <property type="component" value="Unassembled WGS sequence"/>
</dbReference>
<dbReference type="GO" id="GO:0016052">
    <property type="term" value="P:carbohydrate catabolic process"/>
    <property type="evidence" value="ECO:0007669"/>
    <property type="project" value="TreeGrafter"/>
</dbReference>
<evidence type="ECO:0000256" key="1">
    <source>
        <dbReference type="ARBA" id="ARBA00010646"/>
    </source>
</evidence>
<dbReference type="Pfam" id="PF01183">
    <property type="entry name" value="Glyco_hydro_25"/>
    <property type="match status" value="1"/>
</dbReference>
<dbReference type="GeneID" id="89621218"/>
<evidence type="ECO:0008006" key="7">
    <source>
        <dbReference type="Google" id="ProtNLM"/>
    </source>
</evidence>
<dbReference type="InterPro" id="IPR018077">
    <property type="entry name" value="Glyco_hydro_fam25_subgr"/>
</dbReference>
<dbReference type="CDD" id="cd06414">
    <property type="entry name" value="GH25_LytC-like"/>
    <property type="match status" value="1"/>
</dbReference>
<proteinExistence type="inferred from homology"/>
<dbReference type="EMBL" id="QRWX01000001">
    <property type="protein sequence ID" value="RGT57673.1"/>
    <property type="molecule type" value="Genomic_DNA"/>
</dbReference>
<dbReference type="RefSeq" id="WP_051240968.1">
    <property type="nucleotide sequence ID" value="NZ_AP028934.1"/>
</dbReference>
<dbReference type="PROSITE" id="PS51904">
    <property type="entry name" value="GLYCOSYL_HYDROL_F25_2"/>
    <property type="match status" value="1"/>
</dbReference>
<protein>
    <recommendedName>
        <fullName evidence="7">Glycoside hydrolase</fullName>
    </recommendedName>
</protein>
<dbReference type="GO" id="GO:0009253">
    <property type="term" value="P:peptidoglycan catabolic process"/>
    <property type="evidence" value="ECO:0007669"/>
    <property type="project" value="InterPro"/>
</dbReference>
<accession>A0A412PHN9</accession>
<name>A0A412PHN9_9FIRM</name>
<dbReference type="SMART" id="SM00641">
    <property type="entry name" value="Glyco_25"/>
    <property type="match status" value="1"/>
</dbReference>
<feature type="transmembrane region" description="Helical" evidence="4">
    <location>
        <begin position="12"/>
        <end position="33"/>
    </location>
</feature>
<dbReference type="Gene3D" id="3.20.20.80">
    <property type="entry name" value="Glycosidases"/>
    <property type="match status" value="1"/>
</dbReference>
<dbReference type="PANTHER" id="PTHR34135">
    <property type="entry name" value="LYSOZYME"/>
    <property type="match status" value="1"/>
</dbReference>
<dbReference type="GO" id="GO:0016998">
    <property type="term" value="P:cell wall macromolecule catabolic process"/>
    <property type="evidence" value="ECO:0007669"/>
    <property type="project" value="InterPro"/>
</dbReference>
<evidence type="ECO:0000313" key="6">
    <source>
        <dbReference type="Proteomes" id="UP000284731"/>
    </source>
</evidence>
<dbReference type="InterPro" id="IPR017853">
    <property type="entry name" value="GH"/>
</dbReference>
<evidence type="ECO:0000256" key="4">
    <source>
        <dbReference type="SAM" id="Phobius"/>
    </source>
</evidence>
<evidence type="ECO:0000256" key="3">
    <source>
        <dbReference type="ARBA" id="ARBA00023295"/>
    </source>
</evidence>
<dbReference type="AlphaFoldDB" id="A0A412PHN9"/>
<comment type="caution">
    <text evidence="5">The sequence shown here is derived from an EMBL/GenBank/DDBJ whole genome shotgun (WGS) entry which is preliminary data.</text>
</comment>
<dbReference type="InterPro" id="IPR002053">
    <property type="entry name" value="Glyco_hydro_25"/>
</dbReference>
<organism evidence="5 6">
    <name type="scientific">Solobacterium moorei</name>
    <dbReference type="NCBI Taxonomy" id="102148"/>
    <lineage>
        <taxon>Bacteria</taxon>
        <taxon>Bacillati</taxon>
        <taxon>Bacillota</taxon>
        <taxon>Erysipelotrichia</taxon>
        <taxon>Erysipelotrichales</taxon>
        <taxon>Erysipelotrichaceae</taxon>
        <taxon>Solobacterium</taxon>
    </lineage>
</organism>
<dbReference type="SUPFAM" id="SSF51445">
    <property type="entry name" value="(Trans)glycosidases"/>
    <property type="match status" value="1"/>
</dbReference>
<keyword evidence="3" id="KW-0326">Glycosidase</keyword>
<reference evidence="5 6" key="1">
    <citation type="submission" date="2018-08" db="EMBL/GenBank/DDBJ databases">
        <title>A genome reference for cultivated species of the human gut microbiota.</title>
        <authorList>
            <person name="Zou Y."/>
            <person name="Xue W."/>
            <person name="Luo G."/>
        </authorList>
    </citation>
    <scope>NUCLEOTIDE SEQUENCE [LARGE SCALE GENOMIC DNA]</scope>
    <source>
        <strain evidence="5 6">AF18-46</strain>
    </source>
</reference>
<gene>
    <name evidence="5" type="ORF">DWX20_01095</name>
</gene>
<comment type="similarity">
    <text evidence="1">Belongs to the glycosyl hydrolase 25 family.</text>
</comment>
<evidence type="ECO:0000256" key="2">
    <source>
        <dbReference type="ARBA" id="ARBA00022801"/>
    </source>
</evidence>